<name>A0ABR6IGI1_9HYPH</name>
<gene>
    <name evidence="2" type="ORF">GGD56_000578</name>
</gene>
<dbReference type="Proteomes" id="UP000551353">
    <property type="component" value="Unassembled WGS sequence"/>
</dbReference>
<evidence type="ECO:0000313" key="3">
    <source>
        <dbReference type="Proteomes" id="UP000551353"/>
    </source>
</evidence>
<proteinExistence type="predicted"/>
<keyword evidence="3" id="KW-1185">Reference proteome</keyword>
<organism evidence="2 3">
    <name type="scientific">Rhizobium mongolense</name>
    <dbReference type="NCBI Taxonomy" id="57676"/>
    <lineage>
        <taxon>Bacteria</taxon>
        <taxon>Pseudomonadati</taxon>
        <taxon>Pseudomonadota</taxon>
        <taxon>Alphaproteobacteria</taxon>
        <taxon>Hyphomicrobiales</taxon>
        <taxon>Rhizobiaceae</taxon>
        <taxon>Rhizobium/Agrobacterium group</taxon>
        <taxon>Rhizobium</taxon>
    </lineage>
</organism>
<feature type="compositionally biased region" description="Basic and acidic residues" evidence="1">
    <location>
        <begin position="143"/>
        <end position="153"/>
    </location>
</feature>
<comment type="caution">
    <text evidence="2">The sequence shown here is derived from an EMBL/GenBank/DDBJ whole genome shotgun (WGS) entry which is preliminary data.</text>
</comment>
<protein>
    <submittedName>
        <fullName evidence="2">Uncharacterized protein</fullName>
    </submittedName>
</protein>
<dbReference type="EMBL" id="JACIFX010000001">
    <property type="protein sequence ID" value="MBB4226758.1"/>
    <property type="molecule type" value="Genomic_DNA"/>
</dbReference>
<evidence type="ECO:0000256" key="1">
    <source>
        <dbReference type="SAM" id="MobiDB-lite"/>
    </source>
</evidence>
<evidence type="ECO:0000313" key="2">
    <source>
        <dbReference type="EMBL" id="MBB4226758.1"/>
    </source>
</evidence>
<sequence>MRKFRQTIEEIVETAKTTPLPDYDLNLEDRGPRSGPAYAEAHRASLAKWISRRSPNFVKAPYFGPPDFDKNFRSRLASGICQKTALRSVNAVHPAKPYFDPKTPVELDALADAAEIDRSDERDEDNCDEGHAITAEIEAEGCREVGRASDSRTKASFAEPVVAHHMPRRQ</sequence>
<accession>A0ABR6IGI1</accession>
<feature type="region of interest" description="Disordered" evidence="1">
    <location>
        <begin position="143"/>
        <end position="170"/>
    </location>
</feature>
<reference evidence="2 3" key="1">
    <citation type="submission" date="2020-08" db="EMBL/GenBank/DDBJ databases">
        <title>Genomic Encyclopedia of Type Strains, Phase IV (KMG-V): Genome sequencing to study the core and pangenomes of soil and plant-associated prokaryotes.</title>
        <authorList>
            <person name="Whitman W."/>
        </authorList>
    </citation>
    <scope>NUCLEOTIDE SEQUENCE [LARGE SCALE GENOMIC DNA]</scope>
    <source>
        <strain evidence="2 3">SEMIA 4087</strain>
    </source>
</reference>